<evidence type="ECO:0000256" key="6">
    <source>
        <dbReference type="ARBA" id="ARBA00023077"/>
    </source>
</evidence>
<feature type="signal peptide" evidence="11">
    <location>
        <begin position="1"/>
        <end position="20"/>
    </location>
</feature>
<dbReference type="AlphaFoldDB" id="A0A090VGT6"/>
<proteinExistence type="inferred from homology"/>
<dbReference type="Pfam" id="PF00593">
    <property type="entry name" value="TonB_dep_Rec_b-barrel"/>
    <property type="match status" value="1"/>
</dbReference>
<dbReference type="RefSeq" id="WP_042505813.1">
    <property type="nucleotide sequence ID" value="NZ_BBNQ01000015.1"/>
</dbReference>
<evidence type="ECO:0000256" key="3">
    <source>
        <dbReference type="ARBA" id="ARBA00022452"/>
    </source>
</evidence>
<sequence>MKQIFTFLILGLGVCSGVQAQVDAVQKLDAVILSDSKLKNYAAGIKIEKLTDSVLSNNATSLTNLLAFNSNIYFKENGAGMVSSPSFRGTTASQTAVIWNGININSQLNGQTDFNTVNTSNYSSIDIRSGGGSVQYGSGSIGGSIHLNNDLKFSNHAETRIKTGYGSFNSKNLGINSSFGSEAWTANIGVDYVDSDNDYKYLGTDSVNENGEFHNLNMNVNLGVFISDKDILKLYHQSYIGERNFSGTLVGPSRSKYEDENFRSMLEWSRIIGKFSSRLKVVHLHEMFKYFENKDKDNYSLGKVNTLLINHSFNVSFNEKLQFKTILEYSNSKGNGDSFKEPVRNVFSTTALLNHKPNNSISYGVNLRQDFTTGGERPFVFSVDAGFDLFEHYQIQINGSKNYRIPTFNDLYWQPGGNLDLVPESSYQIDLGQNFNYPNFNVKLNGYYINTEDMIQWQPNSTGLWSPINIGEVASYGAEVEVKSHYNINEHQFNVSGHYSYTVSEDLETNKQLIYVPFHKGNLALAYNYKAVTVFYQHMFNGDVFTTADNLEGRFTSLNGYDVGNMGCNYTFFKNTKNELETGITLKNIFNEVYENVAFRPMPNRNFNIQINYKF</sequence>
<evidence type="ECO:0000256" key="7">
    <source>
        <dbReference type="ARBA" id="ARBA00023136"/>
    </source>
</evidence>
<dbReference type="InterPro" id="IPR036942">
    <property type="entry name" value="Beta-barrel_TonB_sf"/>
</dbReference>
<dbReference type="PANTHER" id="PTHR30069:SF29">
    <property type="entry name" value="HEMOGLOBIN AND HEMOGLOBIN-HAPTOGLOBIN-BINDING PROTEIN 1-RELATED"/>
    <property type="match status" value="1"/>
</dbReference>
<evidence type="ECO:0000256" key="9">
    <source>
        <dbReference type="ARBA" id="ARBA00023237"/>
    </source>
</evidence>
<feature type="domain" description="TonB-dependent receptor-like beta-barrel" evidence="12">
    <location>
        <begin position="121"/>
        <end position="572"/>
    </location>
</feature>
<keyword evidence="6" id="KW-0798">TonB box</keyword>
<keyword evidence="9 10" id="KW-0998">Cell outer membrane</keyword>
<name>A0A090VGT6_9FLAO</name>
<dbReference type="Gene3D" id="2.170.130.10">
    <property type="entry name" value="TonB-dependent receptor, plug domain"/>
    <property type="match status" value="1"/>
</dbReference>
<gene>
    <name evidence="13" type="ORF">JCM19300_3173</name>
</gene>
<evidence type="ECO:0000256" key="2">
    <source>
        <dbReference type="ARBA" id="ARBA00022448"/>
    </source>
</evidence>
<dbReference type="PROSITE" id="PS52016">
    <property type="entry name" value="TONB_DEPENDENT_REC_3"/>
    <property type="match status" value="1"/>
</dbReference>
<dbReference type="GO" id="GO:0015344">
    <property type="term" value="F:siderophore uptake transmembrane transporter activity"/>
    <property type="evidence" value="ECO:0007669"/>
    <property type="project" value="TreeGrafter"/>
</dbReference>
<dbReference type="OrthoDB" id="9762903at2"/>
<evidence type="ECO:0000256" key="5">
    <source>
        <dbReference type="ARBA" id="ARBA00022729"/>
    </source>
</evidence>
<evidence type="ECO:0000256" key="11">
    <source>
        <dbReference type="SAM" id="SignalP"/>
    </source>
</evidence>
<evidence type="ECO:0000256" key="1">
    <source>
        <dbReference type="ARBA" id="ARBA00004571"/>
    </source>
</evidence>
<evidence type="ECO:0000259" key="12">
    <source>
        <dbReference type="Pfam" id="PF00593"/>
    </source>
</evidence>
<evidence type="ECO:0000313" key="13">
    <source>
        <dbReference type="EMBL" id="GAL63970.1"/>
    </source>
</evidence>
<dbReference type="GO" id="GO:0044718">
    <property type="term" value="P:siderophore transmembrane transport"/>
    <property type="evidence" value="ECO:0007669"/>
    <property type="project" value="TreeGrafter"/>
</dbReference>
<keyword evidence="5 11" id="KW-0732">Signal</keyword>
<dbReference type="Gene3D" id="2.40.170.20">
    <property type="entry name" value="TonB-dependent receptor, beta-barrel domain"/>
    <property type="match status" value="1"/>
</dbReference>
<organism evidence="13 14">
    <name type="scientific">Algibacter lectus</name>
    <dbReference type="NCBI Taxonomy" id="221126"/>
    <lineage>
        <taxon>Bacteria</taxon>
        <taxon>Pseudomonadati</taxon>
        <taxon>Bacteroidota</taxon>
        <taxon>Flavobacteriia</taxon>
        <taxon>Flavobacteriales</taxon>
        <taxon>Flavobacteriaceae</taxon>
        <taxon>Algibacter</taxon>
    </lineage>
</organism>
<dbReference type="InterPro" id="IPR037066">
    <property type="entry name" value="Plug_dom_sf"/>
</dbReference>
<feature type="chain" id="PRO_5001867552" evidence="11">
    <location>
        <begin position="21"/>
        <end position="615"/>
    </location>
</feature>
<keyword evidence="3 10" id="KW-1134">Transmembrane beta strand</keyword>
<reference evidence="13 14" key="1">
    <citation type="journal article" date="2014" name="Genome Announc.">
        <title>Draft Genome Sequences of Marine Flavobacterium Algibacter lectus Strains SS8 and NR4.</title>
        <authorList>
            <person name="Takatani N."/>
            <person name="Nakanishi M."/>
            <person name="Meirelles P."/>
            <person name="Mino S."/>
            <person name="Suda W."/>
            <person name="Oshima K."/>
            <person name="Hattori M."/>
            <person name="Ohkuma M."/>
            <person name="Hosokawa M."/>
            <person name="Miyashita K."/>
            <person name="Thompson F.L."/>
            <person name="Niwa A."/>
            <person name="Sawabe T."/>
            <person name="Sawabe T."/>
        </authorList>
    </citation>
    <scope>NUCLEOTIDE SEQUENCE [LARGE SCALE GENOMIC DNA]</scope>
    <source>
        <strain evidence="13 14">JCM 19300</strain>
    </source>
</reference>
<dbReference type="PANTHER" id="PTHR30069">
    <property type="entry name" value="TONB-DEPENDENT OUTER MEMBRANE RECEPTOR"/>
    <property type="match status" value="1"/>
</dbReference>
<evidence type="ECO:0000256" key="4">
    <source>
        <dbReference type="ARBA" id="ARBA00022692"/>
    </source>
</evidence>
<evidence type="ECO:0000313" key="14">
    <source>
        <dbReference type="Proteomes" id="UP000029644"/>
    </source>
</evidence>
<keyword evidence="2 10" id="KW-0813">Transport</keyword>
<dbReference type="EMBL" id="BBNQ01000015">
    <property type="protein sequence ID" value="GAL63970.1"/>
    <property type="molecule type" value="Genomic_DNA"/>
</dbReference>
<dbReference type="SUPFAM" id="SSF56935">
    <property type="entry name" value="Porins"/>
    <property type="match status" value="1"/>
</dbReference>
<dbReference type="Proteomes" id="UP000029644">
    <property type="component" value="Unassembled WGS sequence"/>
</dbReference>
<accession>A0A090VGT6</accession>
<dbReference type="GO" id="GO:0009279">
    <property type="term" value="C:cell outer membrane"/>
    <property type="evidence" value="ECO:0007669"/>
    <property type="project" value="UniProtKB-SubCell"/>
</dbReference>
<comment type="similarity">
    <text evidence="10">Belongs to the TonB-dependent receptor family.</text>
</comment>
<keyword evidence="8 13" id="KW-0675">Receptor</keyword>
<keyword evidence="7 10" id="KW-0472">Membrane</keyword>
<dbReference type="InterPro" id="IPR039426">
    <property type="entry name" value="TonB-dep_rcpt-like"/>
</dbReference>
<dbReference type="InterPro" id="IPR000531">
    <property type="entry name" value="Beta-barrel_TonB"/>
</dbReference>
<evidence type="ECO:0000256" key="10">
    <source>
        <dbReference type="PROSITE-ProRule" id="PRU01360"/>
    </source>
</evidence>
<comment type="subcellular location">
    <subcellularLocation>
        <location evidence="1 10">Cell outer membrane</location>
        <topology evidence="1 10">Multi-pass membrane protein</topology>
    </subcellularLocation>
</comment>
<comment type="caution">
    <text evidence="13">The sequence shown here is derived from an EMBL/GenBank/DDBJ whole genome shotgun (WGS) entry which is preliminary data.</text>
</comment>
<protein>
    <submittedName>
        <fullName evidence="13">TonB-dependent receptor</fullName>
    </submittedName>
</protein>
<evidence type="ECO:0000256" key="8">
    <source>
        <dbReference type="ARBA" id="ARBA00023170"/>
    </source>
</evidence>
<keyword evidence="4 10" id="KW-0812">Transmembrane</keyword>